<dbReference type="GO" id="GO:0034727">
    <property type="term" value="P:piecemeal microautophagy of the nucleus"/>
    <property type="evidence" value="ECO:0007669"/>
    <property type="project" value="TreeGrafter"/>
</dbReference>
<feature type="region of interest" description="Disordered" evidence="9">
    <location>
        <begin position="1368"/>
        <end position="1427"/>
    </location>
</feature>
<reference evidence="12 13" key="1">
    <citation type="journal article" date="2013" name="Fungal Biol.">
        <title>Analysis of microsatellite markers in the genome of the plant pathogen Ceratocystis fimbriata.</title>
        <authorList>
            <person name="Simpson M.C."/>
            <person name="Wilken P.M."/>
            <person name="Coetzee M.P."/>
            <person name="Wingfield M.J."/>
            <person name="Wingfield B.D."/>
        </authorList>
    </citation>
    <scope>NUCLEOTIDE SEQUENCE [LARGE SCALE GENOMIC DNA]</scope>
    <source>
        <strain evidence="12 13">CBS 114723</strain>
    </source>
</reference>
<evidence type="ECO:0000256" key="2">
    <source>
        <dbReference type="ARBA" id="ARBA00013804"/>
    </source>
</evidence>
<protein>
    <recommendedName>
        <fullName evidence="2 7">Autophagy-related protein 11</fullName>
    </recommendedName>
</protein>
<dbReference type="InterPro" id="IPR045326">
    <property type="entry name" value="ATG17-like_dom"/>
</dbReference>
<dbReference type="InterPro" id="IPR019460">
    <property type="entry name" value="Atg11_C"/>
</dbReference>
<dbReference type="GO" id="GO:0060090">
    <property type="term" value="F:molecular adaptor activity"/>
    <property type="evidence" value="ECO:0007669"/>
    <property type="project" value="TreeGrafter"/>
</dbReference>
<keyword evidence="7" id="KW-0472">Membrane</keyword>
<dbReference type="GO" id="GO:0000045">
    <property type="term" value="P:autophagosome assembly"/>
    <property type="evidence" value="ECO:0007669"/>
    <property type="project" value="UniProtKB-UniRule"/>
</dbReference>
<evidence type="ECO:0000313" key="12">
    <source>
        <dbReference type="EMBL" id="PHH52476.1"/>
    </source>
</evidence>
<dbReference type="PANTHER" id="PTHR13222:SF1">
    <property type="entry name" value="RB1-INDUCIBLE COILED-COIL PROTEIN 1"/>
    <property type="match status" value="1"/>
</dbReference>
<dbReference type="Pfam" id="PF10377">
    <property type="entry name" value="ATG11"/>
    <property type="match status" value="1"/>
</dbReference>
<dbReference type="InterPro" id="IPR040040">
    <property type="entry name" value="ATG11"/>
</dbReference>
<comment type="function">
    <text evidence="7">Involved in cytoplasm to vacuole transport (Cvt), pexophagy, mitophagy and nucleophagy. Recruits mitochondria for their selective degradation via autophagy (mitophagy) during starvation. Works as scaffold proteins that recruit ATG proteins to the pre-autophagosome (PAS), the site of vesicle/autophagosome formation. Required for the Cvt vesicles completion.</text>
</comment>
<name>A0A2C5X2X0_9PEZI</name>
<dbReference type="GO" id="GO:1903599">
    <property type="term" value="P:positive regulation of autophagy of mitochondrion"/>
    <property type="evidence" value="ECO:0007669"/>
    <property type="project" value="UniProtKB-UniRule"/>
</dbReference>
<dbReference type="Pfam" id="PF04108">
    <property type="entry name" value="ATG17_like"/>
    <property type="match status" value="1"/>
</dbReference>
<dbReference type="GO" id="GO:0019901">
    <property type="term" value="F:protein kinase binding"/>
    <property type="evidence" value="ECO:0007669"/>
    <property type="project" value="TreeGrafter"/>
</dbReference>
<feature type="coiled-coil region" evidence="8">
    <location>
        <begin position="557"/>
        <end position="598"/>
    </location>
</feature>
<dbReference type="GO" id="GO:0015031">
    <property type="term" value="P:protein transport"/>
    <property type="evidence" value="ECO:0007669"/>
    <property type="project" value="UniProtKB-KW"/>
</dbReference>
<comment type="subunit">
    <text evidence="7">Homodimer.</text>
</comment>
<dbReference type="GO" id="GO:0061709">
    <property type="term" value="P:reticulophagy"/>
    <property type="evidence" value="ECO:0007669"/>
    <property type="project" value="TreeGrafter"/>
</dbReference>
<evidence type="ECO:0000256" key="4">
    <source>
        <dbReference type="ARBA" id="ARBA00022927"/>
    </source>
</evidence>
<comment type="similarity">
    <text evidence="1 7">Belongs to the ATG11 family.</text>
</comment>
<dbReference type="GO" id="GO:0034045">
    <property type="term" value="C:phagophore assembly site membrane"/>
    <property type="evidence" value="ECO:0007669"/>
    <property type="project" value="UniProtKB-SubCell"/>
</dbReference>
<accession>A0A2C5X2X0</accession>
<feature type="coiled-coil region" evidence="8">
    <location>
        <begin position="628"/>
        <end position="715"/>
    </location>
</feature>
<dbReference type="OrthoDB" id="447953at2759"/>
<comment type="subcellular location">
    <subcellularLocation>
        <location evidence="7">Preautophagosomal structure membrane</location>
        <topology evidence="7">Peripheral membrane protein</topology>
    </subcellularLocation>
    <subcellularLocation>
        <location evidence="7">Vacuole membrane</location>
        <topology evidence="7">Peripheral membrane protein</topology>
    </subcellularLocation>
    <text evidence="7">During pexophagy, accumulates in the vacuolar membrane region, where the peroxisomes contact the vacuole.</text>
</comment>
<evidence type="ECO:0000256" key="3">
    <source>
        <dbReference type="ARBA" id="ARBA00022448"/>
    </source>
</evidence>
<evidence type="ECO:0000256" key="1">
    <source>
        <dbReference type="ARBA" id="ARBA00009729"/>
    </source>
</evidence>
<evidence type="ECO:0000256" key="9">
    <source>
        <dbReference type="SAM" id="MobiDB-lite"/>
    </source>
</evidence>
<dbReference type="EMBL" id="APWK03000067">
    <property type="protein sequence ID" value="PHH52476.1"/>
    <property type="molecule type" value="Genomic_DNA"/>
</dbReference>
<feature type="compositionally biased region" description="Basic residues" evidence="9">
    <location>
        <begin position="1274"/>
        <end position="1284"/>
    </location>
</feature>
<keyword evidence="4 7" id="KW-0653">Protein transport</keyword>
<keyword evidence="13" id="KW-1185">Reference proteome</keyword>
<keyword evidence="7" id="KW-0926">Vacuole</keyword>
<dbReference type="Gene3D" id="1.10.287.1490">
    <property type="match status" value="1"/>
</dbReference>
<reference evidence="12 13" key="2">
    <citation type="journal article" date="2013" name="IMA Fungus">
        <title>IMA Genome-F 1: Ceratocystis fimbriata: Draft nuclear genome sequence for the plant pathogen, Ceratocystis fimbriata.</title>
        <authorList>
            <person name="Wilken P.M."/>
            <person name="Steenkamp E.T."/>
            <person name="Wingfield M.J."/>
            <person name="de Beer Z.W."/>
            <person name="Wingfield B.D."/>
        </authorList>
    </citation>
    <scope>NUCLEOTIDE SEQUENCE [LARGE SCALE GENOMIC DNA]</scope>
    <source>
        <strain evidence="12 13">CBS 114723</strain>
    </source>
</reference>
<keyword evidence="3 7" id="KW-0813">Transport</keyword>
<feature type="domain" description="Autophagy-related protein 11 C-terminal" evidence="11">
    <location>
        <begin position="1102"/>
        <end position="1242"/>
    </location>
</feature>
<keyword evidence="6 8" id="KW-0175">Coiled coil</keyword>
<dbReference type="PANTHER" id="PTHR13222">
    <property type="entry name" value="RB1-INDUCIBLE COILED-COIL"/>
    <property type="match status" value="1"/>
</dbReference>
<dbReference type="GO" id="GO:0005774">
    <property type="term" value="C:vacuolar membrane"/>
    <property type="evidence" value="ECO:0007669"/>
    <property type="project" value="UniProtKB-SubCell"/>
</dbReference>
<sequence length="1427" mass="160816">MSTLDVFIAHSGLKLVADTSRFVSDIKLTSYVWGDFSIDDFKSWVSHATSIPTSNLVALTRTGRSAKTQSLHLETEFFIYDTRVSSSKTPNISPLISQAPQPDAFEVFEPPNSIHDIKSIASWKELYRKRQEWALKITADCERLDSLAFDRFREIDVTVQCIDVALMNLDISIKPLQSRYEELKKWSPGALKENEMLATEREKHLKIARSVPTLPEMVSFMTGKQIQQNAKTTLEDLLEPEISRRVGRSAMKALERLKSYIEAVDNDALNMIDRFRELSGSFESLLSRSILTRSDESRGILEAVQSISKKIDTDYQTILPLSGSPKDLAQISRTALTHTDKLLPTLAKRATELSDLLLYVTENRNAIAIECGVFMRTITEVVSLLQRLKNSMARLGETEDDMATFDYLRLIHQLPYMYSSFIAEAVRRREWKEKITTDSANLANTMAMFQDEETKRRRKWAKMVGSTYRVDKVDSPAMGMEVNLQGGQENWPELTKRDLEAFITVFGDNGGDLAILEDIQKLLGDLNAPTRQQVKRIKAFKNGSLHETSMGFSGLLIRGDEDLIRSLQDDKVRLESKAMTAESRIKRLEDLLHRQNQARSQPFSSLDLYNKGSPRLESRRLSTTEHADSALVAQLEQLKEELASEREKTELQQKTIAALNNETEVLRKQSEDSNSTKKDLFDNLEALKREFNEERRSLLSEANMLREKLEETEDYMENFGMSRENEKATYDERVHSLSDDLEKERKGRHDEKLKYDGQIEYLRTETRLQRETMDTMQKQIQTLQEENKGFAKKLSAETSTTELQNRVLDDLYRELLPGAELPTDRCDLTDNLLSKASEIIGRVKTIENDISVLQSELDQTQSTNKQLRASVAESSKKLVDMEAASDQLRESLAEEKAKSEATEAELEQGRKEIRELRVRISDGETGSESLQRKLEEDEKKSRLLKEELARRQSQVGRLEEELRCLREKFSVSQAKYDSLDSLFQIRTEKAKDLTKRIYTQNDRLVRLLERLGFVVTREGATMSVQRIPRSERSTAQLVNPNESLATPSLVRQASAMTTRSGLEGEDLDQIYWMNNSDANVESEKYSAFINSLGGFDMETFTETVYRRLKDMEHLARKFQRDARAYRDKAHVMQKEAHEKIAFKNFKEGDLALFLPTRNQTSGAWAAFNVGFPHYFLREQDSHRLRTREWIVARITRVQERVVDLSRSLQNANGDADSVTTNEENDNPFQLSDGLHWYLIDAHEDKPGAPSTPGLGKSTVAGSKVSAVADLHIHTTKSSKDKRRSINNGIEGVSKTLSRNLESRRSSNSSRKAFPLIGSGSGSAGGGTGLLKGSALASETNSIKDVTSPGVMSPRVLSPVVATASTSGAIATATNNDEPGSSGMAGAARRSENTALGSSPSALVDGAAASSRRGHRGVRDVIDSLMGP</sequence>
<dbReference type="Proteomes" id="UP000222788">
    <property type="component" value="Unassembled WGS sequence"/>
</dbReference>
<dbReference type="GO" id="GO:0000422">
    <property type="term" value="P:autophagy of mitochondrion"/>
    <property type="evidence" value="ECO:0007669"/>
    <property type="project" value="TreeGrafter"/>
</dbReference>
<feature type="region of interest" description="Disordered" evidence="9">
    <location>
        <begin position="1274"/>
        <end position="1320"/>
    </location>
</feature>
<dbReference type="GO" id="GO:1990316">
    <property type="term" value="C:Atg1/ULK1 kinase complex"/>
    <property type="evidence" value="ECO:0007669"/>
    <property type="project" value="TreeGrafter"/>
</dbReference>
<keyword evidence="5 7" id="KW-0072">Autophagy</keyword>
<feature type="coiled-coil region" evidence="8">
    <location>
        <begin position="843"/>
        <end position="968"/>
    </location>
</feature>
<evidence type="ECO:0000256" key="8">
    <source>
        <dbReference type="SAM" id="Coils"/>
    </source>
</evidence>
<evidence type="ECO:0000259" key="11">
    <source>
        <dbReference type="Pfam" id="PF10377"/>
    </source>
</evidence>
<evidence type="ECO:0000256" key="5">
    <source>
        <dbReference type="ARBA" id="ARBA00023006"/>
    </source>
</evidence>
<evidence type="ECO:0000259" key="10">
    <source>
        <dbReference type="Pfam" id="PF04108"/>
    </source>
</evidence>
<comment type="caution">
    <text evidence="12">The sequence shown here is derived from an EMBL/GenBank/DDBJ whole genome shotgun (WGS) entry which is preliminary data.</text>
</comment>
<evidence type="ECO:0000256" key="6">
    <source>
        <dbReference type="ARBA" id="ARBA00023054"/>
    </source>
</evidence>
<evidence type="ECO:0000313" key="13">
    <source>
        <dbReference type="Proteomes" id="UP000222788"/>
    </source>
</evidence>
<dbReference type="STRING" id="1035309.A0A2C5X2X0"/>
<evidence type="ECO:0000256" key="7">
    <source>
        <dbReference type="RuleBase" id="RU367075"/>
    </source>
</evidence>
<gene>
    <name evidence="12" type="primary">ATG11</name>
    <name evidence="12" type="ORF">CFIMG_002859RA</name>
</gene>
<feature type="coiled-coil region" evidence="8">
    <location>
        <begin position="766"/>
        <end position="793"/>
    </location>
</feature>
<feature type="domain" description="Autophagy protein ATG17-like" evidence="10">
    <location>
        <begin position="122"/>
        <end position="467"/>
    </location>
</feature>
<organism evidence="12 13">
    <name type="scientific">Ceratocystis fimbriata CBS 114723</name>
    <dbReference type="NCBI Taxonomy" id="1035309"/>
    <lineage>
        <taxon>Eukaryota</taxon>
        <taxon>Fungi</taxon>
        <taxon>Dikarya</taxon>
        <taxon>Ascomycota</taxon>
        <taxon>Pezizomycotina</taxon>
        <taxon>Sordariomycetes</taxon>
        <taxon>Hypocreomycetidae</taxon>
        <taxon>Microascales</taxon>
        <taxon>Ceratocystidaceae</taxon>
        <taxon>Ceratocystis</taxon>
    </lineage>
</organism>
<dbReference type="GO" id="GO:0034517">
    <property type="term" value="P:ribophagy"/>
    <property type="evidence" value="ECO:0007669"/>
    <property type="project" value="TreeGrafter"/>
</dbReference>
<proteinExistence type="inferred from homology"/>